<evidence type="ECO:0000313" key="2">
    <source>
        <dbReference type="Proteomes" id="UP000828390"/>
    </source>
</evidence>
<reference evidence="1" key="1">
    <citation type="journal article" date="2019" name="bioRxiv">
        <title>The Genome of the Zebra Mussel, Dreissena polymorpha: A Resource for Invasive Species Research.</title>
        <authorList>
            <person name="McCartney M.A."/>
            <person name="Auch B."/>
            <person name="Kono T."/>
            <person name="Mallez S."/>
            <person name="Zhang Y."/>
            <person name="Obille A."/>
            <person name="Becker A."/>
            <person name="Abrahante J.E."/>
            <person name="Garbe J."/>
            <person name="Badalamenti J.P."/>
            <person name="Herman A."/>
            <person name="Mangelson H."/>
            <person name="Liachko I."/>
            <person name="Sullivan S."/>
            <person name="Sone E.D."/>
            <person name="Koren S."/>
            <person name="Silverstein K.A.T."/>
            <person name="Beckman K.B."/>
            <person name="Gohl D.M."/>
        </authorList>
    </citation>
    <scope>NUCLEOTIDE SEQUENCE</scope>
    <source>
        <strain evidence="1">Duluth1</strain>
        <tissue evidence="1">Whole animal</tissue>
    </source>
</reference>
<dbReference type="Proteomes" id="UP000828390">
    <property type="component" value="Unassembled WGS sequence"/>
</dbReference>
<proteinExistence type="predicted"/>
<gene>
    <name evidence="1" type="ORF">DPMN_178159</name>
</gene>
<sequence length="81" mass="8836">MGDGEVLPVPLNLVRAPRAMFEWLFDCCDKEEDTIEPPPVELDPYGNELNGDISGLASNGVEVTICGPYLILLNGTNIVFK</sequence>
<keyword evidence="2" id="KW-1185">Reference proteome</keyword>
<reference evidence="1" key="2">
    <citation type="submission" date="2020-11" db="EMBL/GenBank/DDBJ databases">
        <authorList>
            <person name="McCartney M.A."/>
            <person name="Auch B."/>
            <person name="Kono T."/>
            <person name="Mallez S."/>
            <person name="Becker A."/>
            <person name="Gohl D.M."/>
            <person name="Silverstein K.A.T."/>
            <person name="Koren S."/>
            <person name="Bechman K.B."/>
            <person name="Herman A."/>
            <person name="Abrahante J.E."/>
            <person name="Garbe J."/>
        </authorList>
    </citation>
    <scope>NUCLEOTIDE SEQUENCE</scope>
    <source>
        <strain evidence="1">Duluth1</strain>
        <tissue evidence="1">Whole animal</tissue>
    </source>
</reference>
<comment type="caution">
    <text evidence="1">The sequence shown here is derived from an EMBL/GenBank/DDBJ whole genome shotgun (WGS) entry which is preliminary data.</text>
</comment>
<accession>A0A9D4EDK9</accession>
<dbReference type="EMBL" id="JAIWYP010000009">
    <property type="protein sequence ID" value="KAH3776726.1"/>
    <property type="molecule type" value="Genomic_DNA"/>
</dbReference>
<dbReference type="AlphaFoldDB" id="A0A9D4EDK9"/>
<organism evidence="1 2">
    <name type="scientific">Dreissena polymorpha</name>
    <name type="common">Zebra mussel</name>
    <name type="synonym">Mytilus polymorpha</name>
    <dbReference type="NCBI Taxonomy" id="45954"/>
    <lineage>
        <taxon>Eukaryota</taxon>
        <taxon>Metazoa</taxon>
        <taxon>Spiralia</taxon>
        <taxon>Lophotrochozoa</taxon>
        <taxon>Mollusca</taxon>
        <taxon>Bivalvia</taxon>
        <taxon>Autobranchia</taxon>
        <taxon>Heteroconchia</taxon>
        <taxon>Euheterodonta</taxon>
        <taxon>Imparidentia</taxon>
        <taxon>Neoheterodontei</taxon>
        <taxon>Myida</taxon>
        <taxon>Dreissenoidea</taxon>
        <taxon>Dreissenidae</taxon>
        <taxon>Dreissena</taxon>
    </lineage>
</organism>
<protein>
    <submittedName>
        <fullName evidence="1">Uncharacterized protein</fullName>
    </submittedName>
</protein>
<name>A0A9D4EDK9_DREPO</name>
<evidence type="ECO:0000313" key="1">
    <source>
        <dbReference type="EMBL" id="KAH3776726.1"/>
    </source>
</evidence>